<dbReference type="OrthoDB" id="304916at2157"/>
<dbReference type="AlphaFoldDB" id="A0A238Y575"/>
<organism evidence="1 2">
    <name type="scientific">Halorubrum vacuolatum</name>
    <name type="common">Natronobacterium vacuolatum</name>
    <dbReference type="NCBI Taxonomy" id="63740"/>
    <lineage>
        <taxon>Archaea</taxon>
        <taxon>Methanobacteriati</taxon>
        <taxon>Methanobacteriota</taxon>
        <taxon>Stenosarchaea group</taxon>
        <taxon>Halobacteria</taxon>
        <taxon>Halobacteriales</taxon>
        <taxon>Haloferacaceae</taxon>
        <taxon>Halorubrum</taxon>
    </lineage>
</organism>
<dbReference type="InterPro" id="IPR048925">
    <property type="entry name" value="RdfA"/>
</dbReference>
<reference evidence="1 2" key="1">
    <citation type="submission" date="2017-06" db="EMBL/GenBank/DDBJ databases">
        <authorList>
            <person name="Kim H.J."/>
            <person name="Triplett B.A."/>
        </authorList>
    </citation>
    <scope>NUCLEOTIDE SEQUENCE [LARGE SCALE GENOMIC DNA]</scope>
    <source>
        <strain evidence="1 2">DSM 8800</strain>
    </source>
</reference>
<protein>
    <submittedName>
        <fullName evidence="1">Uncharacterized protein</fullName>
    </submittedName>
</protein>
<evidence type="ECO:0000313" key="1">
    <source>
        <dbReference type="EMBL" id="SNR66355.1"/>
    </source>
</evidence>
<dbReference type="EMBL" id="FZNQ01000031">
    <property type="protein sequence ID" value="SNR66355.1"/>
    <property type="molecule type" value="Genomic_DNA"/>
</dbReference>
<accession>A0A238Y575</accession>
<proteinExistence type="predicted"/>
<dbReference type="RefSeq" id="WP_089385947.1">
    <property type="nucleotide sequence ID" value="NZ_FZNQ01000031.1"/>
</dbReference>
<dbReference type="Proteomes" id="UP000198397">
    <property type="component" value="Unassembled WGS sequence"/>
</dbReference>
<name>A0A238Y575_HALVU</name>
<keyword evidence="2" id="KW-1185">Reference proteome</keyword>
<dbReference type="Pfam" id="PF21811">
    <property type="entry name" value="RdfA"/>
    <property type="match status" value="1"/>
</dbReference>
<gene>
    <name evidence="1" type="ORF">SAMN06264855_1312</name>
</gene>
<evidence type="ECO:0000313" key="2">
    <source>
        <dbReference type="Proteomes" id="UP000198397"/>
    </source>
</evidence>
<sequence>MSNRSSGRRTKVARLIEEYDLAGMGAQLEEAWTGTAGERTSLRDLADEFNQAVLEAALRDADVSGLSVDVVGTYEALNGGSGAERTRAERRLEREGVDPDALSKDFVTHQAVHTYLTKDRGASLPEDETDPVDRKINTIEKLQGRTVAVTESALSSLTSAGALDNKEYDVLIDIRAVCPACGSSYPVRELLRSGGCDCS</sequence>